<dbReference type="OrthoDB" id="1905162at2759"/>
<dbReference type="InterPro" id="IPR048354">
    <property type="entry name" value="TOD1_MUCI70_glycTrfase_dom"/>
</dbReference>
<name>K8F4Q6_9CHLO</name>
<keyword evidence="1" id="KW-0812">Transmembrane</keyword>
<reference evidence="3 4" key="1">
    <citation type="submission" date="2011-10" db="EMBL/GenBank/DDBJ databases">
        <authorList>
            <person name="Genoscope - CEA"/>
        </authorList>
    </citation>
    <scope>NUCLEOTIDE SEQUENCE [LARGE SCALE GENOMIC DNA]</scope>
    <source>
        <strain evidence="3 4">RCC 1105</strain>
    </source>
</reference>
<dbReference type="RefSeq" id="XP_007512940.1">
    <property type="nucleotide sequence ID" value="XM_007512878.1"/>
</dbReference>
<dbReference type="AlphaFoldDB" id="K8F4Q6"/>
<dbReference type="Proteomes" id="UP000198341">
    <property type="component" value="Chromosome 5"/>
</dbReference>
<dbReference type="eggNOG" id="ENOG502QU09">
    <property type="taxonomic scope" value="Eukaryota"/>
</dbReference>
<keyword evidence="4" id="KW-1185">Reference proteome</keyword>
<accession>K8F4Q6</accession>
<dbReference type="InterPro" id="IPR006852">
    <property type="entry name" value="TOD1_MUCI70"/>
</dbReference>
<evidence type="ECO:0000313" key="3">
    <source>
        <dbReference type="EMBL" id="CCO16498.1"/>
    </source>
</evidence>
<evidence type="ECO:0000256" key="1">
    <source>
        <dbReference type="SAM" id="Phobius"/>
    </source>
</evidence>
<organism evidence="3 4">
    <name type="scientific">Bathycoccus prasinos</name>
    <dbReference type="NCBI Taxonomy" id="41875"/>
    <lineage>
        <taxon>Eukaryota</taxon>
        <taxon>Viridiplantae</taxon>
        <taxon>Chlorophyta</taxon>
        <taxon>Mamiellophyceae</taxon>
        <taxon>Mamiellales</taxon>
        <taxon>Bathycoccaceae</taxon>
        <taxon>Bathycoccus</taxon>
    </lineage>
</organism>
<dbReference type="EMBL" id="FO082274">
    <property type="protein sequence ID" value="CCO16498.1"/>
    <property type="molecule type" value="Genomic_DNA"/>
</dbReference>
<gene>
    <name evidence="3" type="ORF">Bathy05g02930</name>
</gene>
<dbReference type="STRING" id="41875.K8F4Q6"/>
<dbReference type="PANTHER" id="PTHR12956">
    <property type="entry name" value="ALKALINE CERAMIDASE-RELATED"/>
    <property type="match status" value="1"/>
</dbReference>
<evidence type="ECO:0000259" key="2">
    <source>
        <dbReference type="Pfam" id="PF04765"/>
    </source>
</evidence>
<dbReference type="KEGG" id="bpg:Bathy05g02930"/>
<feature type="domain" description="TOD1/MUCI70 glycosyltransferase-like" evidence="2">
    <location>
        <begin position="175"/>
        <end position="441"/>
    </location>
</feature>
<dbReference type="GeneID" id="19015796"/>
<keyword evidence="1" id="KW-0472">Membrane</keyword>
<sequence>MVKNKRSKRQTLLLRVLFVLFVAAFVSVLHDAVLDVMQKSSDFVSLSFGLGGAKDVNPNRLPPLCETKTLSVLREDLFKAKPGWRTQCSEKFKKQMQVSSRFHYQRRRDEEGRAIKKVKFEEVLVSLPPVGKLKELEQYAYEGKDFGAFDDTDKAVGRKAISILFSGRDGFIDEQLARFRYCQIVVVTASFGAQDTLHRPIGADPTRYKQDDVCFVAFVDKPTIEKFGYQSGCFDAWNVVEYSHPGFPDSRMKARLVKALLPFHFPESKVTVWIDSKLELSEDATAVVDVLLRANTHPKITRVKRHERPYEFDVAVSENHVREDVFAEADKLTKMFHGALSVNETYDSDRSRWLSQTVKRYKEEGFQGKGLPDTGLFIRRTNAIGFELSARWAHEILRSPFGRDQISFPYVKWIMEQRGFGDRIRVFEKCWYIAAVNEVGHASRSGTVVRRRLL</sequence>
<protein>
    <recommendedName>
        <fullName evidence="2">TOD1/MUCI70 glycosyltransferase-like domain-containing protein</fullName>
    </recommendedName>
</protein>
<keyword evidence="1" id="KW-1133">Transmembrane helix</keyword>
<dbReference type="PANTHER" id="PTHR12956:SF17">
    <property type="entry name" value="OS01G0749100 PROTEIN"/>
    <property type="match status" value="1"/>
</dbReference>
<proteinExistence type="predicted"/>
<feature type="transmembrane region" description="Helical" evidence="1">
    <location>
        <begin position="12"/>
        <end position="30"/>
    </location>
</feature>
<evidence type="ECO:0000313" key="4">
    <source>
        <dbReference type="Proteomes" id="UP000198341"/>
    </source>
</evidence>
<dbReference type="Pfam" id="PF04765">
    <property type="entry name" value="TOD1_MUCI70"/>
    <property type="match status" value="1"/>
</dbReference>